<accession>A0A543G0R7</accession>
<dbReference type="AlphaFoldDB" id="A0A543G0R7"/>
<sequence length="1192" mass="134759">MKNLKVLLNIFMISYLPLMVFSQGSSSDLCLEAITRSGQNFYETQMKSNALYAVQVTTAGNENYDIHPKGFNTDWEALLEKSNNVFTESSGFIPIVDGKHLDLLVKNMINNGSFGAKANITIYQLKPNFKCSTLKSILKVDFNNAIFALTALTAKDWKSKISLNNPFLQILPTDYLTSPEVIKLYREALLISHLHSTYGVIFNSFKFTDNIPGEMILQAREVTINTANFEIVNTIKTIDWTKKTRGSGEVIGDYNLEHKFNFKQRDLNENERGILTSLNSQYDLAKPYFICPTISTRSIFDICYVDPIAPLKLSNVNLVVPNKWVNSYIKPSAIENKLPYLEQNGITGDFNGDGIMDYAGLTNVGTTFVYYNGSEYKQINQSNNSNGFDADVKDKIFAGDFNGDGMDDLLYAKSNGKVVYFYANGNGFGEANVVNWNTIFSYKLYQAGQGWIVRNEKTGKDELIYRAEGNKFASYAEGYGNSLTLKEASLWLDSFGPDTRMGFGKRYATDKYPSFYTVYDDKSIKIFDTKLDADGRINVDYVHHDTSNLYDIGYASTLDGTNHKKQSNYYIDQNGDGIGDFVTLTGGYGEYFTVYYGPNFTDRFAFATGNNHFDWNLFSRWQDVNQDGKDDLVTLYDTEYRVFLSNGYQNMNSYFAVPAGNKKGEEGSLWAPYMGMSKTKDNFTSLTRCQAKWDMVNTSFISFNNSNFVSNGISPRSLSNAISTSSLNYANNVLEFGKWKVVYDNFTVNPAYHFDEHADRISDWKGKIDDVFLTGNFVPNKPQLLLAINNDTKQNELIEFNTTSINQLDTYKAVRLKRNVQNKLANVVTYNNNNIYKVIDRNSDGIQEVVVFVPNSNIHYVLEANELGVWSQVSKNISWYNNRISDKFYSGDFDGDGHFNEYMILSPTTKLAMMFRINSDGSSICLWHNSYSGNIGNFSINDFVSNVNTEVHKMNGPSTGLMGITGSGRLVGIYYANWQWNAKFNLQTVAKEDGSLINFSQNTFKRITNFSSSKGSFPLLFDTNGFVYGFKVQSDGTYLAINTNPSNRFEHGFADADKIGVINPQPNKENALLGFTFKDGKLNAARMFRFKTTSVSNFKNSDEEVLKAIEIKEDYIKPFIFPNPLTNGSELKINNGLEIINIVELYDITGKILKVINFNSLKNEVNVELPILKSGIYFIRINNKTNFKLLIE</sequence>
<evidence type="ECO:0000256" key="1">
    <source>
        <dbReference type="ARBA" id="ARBA00022729"/>
    </source>
</evidence>
<evidence type="ECO:0000259" key="3">
    <source>
        <dbReference type="Pfam" id="PF18962"/>
    </source>
</evidence>
<feature type="domain" description="Secretion system C-terminal sorting" evidence="3">
    <location>
        <begin position="1120"/>
        <end position="1186"/>
    </location>
</feature>
<organism evidence="4 5">
    <name type="scientific">Flavobacterium branchiophilum</name>
    <dbReference type="NCBI Taxonomy" id="55197"/>
    <lineage>
        <taxon>Bacteria</taxon>
        <taxon>Pseudomonadati</taxon>
        <taxon>Bacteroidota</taxon>
        <taxon>Flavobacteriia</taxon>
        <taxon>Flavobacteriales</taxon>
        <taxon>Flavobacteriaceae</taxon>
        <taxon>Flavobacterium</taxon>
    </lineage>
</organism>
<feature type="signal peptide" evidence="2">
    <location>
        <begin position="1"/>
        <end position="22"/>
    </location>
</feature>
<proteinExistence type="predicted"/>
<evidence type="ECO:0000313" key="4">
    <source>
        <dbReference type="EMBL" id="TQM39690.1"/>
    </source>
</evidence>
<feature type="chain" id="PRO_5022220138" evidence="2">
    <location>
        <begin position="23"/>
        <end position="1192"/>
    </location>
</feature>
<evidence type="ECO:0000313" key="5">
    <source>
        <dbReference type="Proteomes" id="UP000320773"/>
    </source>
</evidence>
<dbReference type="Proteomes" id="UP000320773">
    <property type="component" value="Unassembled WGS sequence"/>
</dbReference>
<dbReference type="InterPro" id="IPR028994">
    <property type="entry name" value="Integrin_alpha_N"/>
</dbReference>
<protein>
    <submittedName>
        <fullName evidence="4">Putative secreted protein (Por secretion system target)</fullName>
    </submittedName>
</protein>
<dbReference type="EMBL" id="VFPJ01000001">
    <property type="protein sequence ID" value="TQM39690.1"/>
    <property type="molecule type" value="Genomic_DNA"/>
</dbReference>
<dbReference type="NCBIfam" id="TIGR04183">
    <property type="entry name" value="Por_Secre_tail"/>
    <property type="match status" value="1"/>
</dbReference>
<name>A0A543G0R7_9FLAO</name>
<gene>
    <name evidence="4" type="ORF">BC670_0513</name>
</gene>
<dbReference type="RefSeq" id="WP_089079901.1">
    <property type="nucleotide sequence ID" value="NZ_VFPJ01000001.1"/>
</dbReference>
<dbReference type="InterPro" id="IPR026444">
    <property type="entry name" value="Secre_tail"/>
</dbReference>
<comment type="caution">
    <text evidence="4">The sequence shown here is derived from an EMBL/GenBank/DDBJ whole genome shotgun (WGS) entry which is preliminary data.</text>
</comment>
<dbReference type="SUPFAM" id="SSF69318">
    <property type="entry name" value="Integrin alpha N-terminal domain"/>
    <property type="match status" value="2"/>
</dbReference>
<keyword evidence="1 2" id="KW-0732">Signal</keyword>
<reference evidence="4 5" key="1">
    <citation type="submission" date="2019-06" db="EMBL/GenBank/DDBJ databases">
        <title>Genomic Encyclopedia of Archaeal and Bacterial Type Strains, Phase II (KMG-II): from individual species to whole genera.</title>
        <authorList>
            <person name="Goeker M."/>
        </authorList>
    </citation>
    <scope>NUCLEOTIDE SEQUENCE [LARGE SCALE GENOMIC DNA]</scope>
    <source>
        <strain evidence="4 5">DSM 24789</strain>
    </source>
</reference>
<evidence type="ECO:0000256" key="2">
    <source>
        <dbReference type="SAM" id="SignalP"/>
    </source>
</evidence>
<dbReference type="Pfam" id="PF18962">
    <property type="entry name" value="Por_Secre_tail"/>
    <property type="match status" value="1"/>
</dbReference>